<evidence type="ECO:0000256" key="1">
    <source>
        <dbReference type="ARBA" id="ARBA00001933"/>
    </source>
</evidence>
<dbReference type="AlphaFoldDB" id="A0A0A5GCE4"/>
<dbReference type="InterPro" id="IPR015422">
    <property type="entry name" value="PyrdxlP-dep_Trfase_small"/>
</dbReference>
<dbReference type="PROSITE" id="PS00105">
    <property type="entry name" value="AA_TRANSFER_CLASS_1"/>
    <property type="match status" value="1"/>
</dbReference>
<dbReference type="Gene3D" id="3.40.640.10">
    <property type="entry name" value="Type I PLP-dependent aspartate aminotransferase-like (Major domain)"/>
    <property type="match status" value="1"/>
</dbReference>
<reference evidence="8 9" key="1">
    <citation type="submission" date="2013-08" db="EMBL/GenBank/DDBJ databases">
        <authorList>
            <person name="Huang J."/>
            <person name="Wang G."/>
        </authorList>
    </citation>
    <scope>NUCLEOTIDE SEQUENCE [LARGE SCALE GENOMIC DNA]</scope>
    <source>
        <strain evidence="8 9">BH030004</strain>
    </source>
</reference>
<comment type="caution">
    <text evidence="8">The sequence shown here is derived from an EMBL/GenBank/DDBJ whole genome shotgun (WGS) entry which is preliminary data.</text>
</comment>
<dbReference type="Proteomes" id="UP000030403">
    <property type="component" value="Unassembled WGS sequence"/>
</dbReference>
<comment type="similarity">
    <text evidence="2 6">Belongs to the class-I pyridoxal-phosphate-dependent aminotransferase family.</text>
</comment>
<proteinExistence type="inferred from homology"/>
<feature type="domain" description="Aminotransferase class I/classII large" evidence="7">
    <location>
        <begin position="3"/>
        <end position="347"/>
    </location>
</feature>
<evidence type="ECO:0000256" key="2">
    <source>
        <dbReference type="ARBA" id="ARBA00007441"/>
    </source>
</evidence>
<dbReference type="InterPro" id="IPR015424">
    <property type="entry name" value="PyrdxlP-dep_Trfase"/>
</dbReference>
<evidence type="ECO:0000256" key="3">
    <source>
        <dbReference type="ARBA" id="ARBA00022576"/>
    </source>
</evidence>
<dbReference type="Pfam" id="PF00155">
    <property type="entry name" value="Aminotran_1_2"/>
    <property type="match status" value="1"/>
</dbReference>
<evidence type="ECO:0000313" key="9">
    <source>
        <dbReference type="Proteomes" id="UP000030403"/>
    </source>
</evidence>
<dbReference type="RefSeq" id="WP_027446140.1">
    <property type="nucleotide sequence ID" value="NZ_AULJ01000031.1"/>
</dbReference>
<sequence length="360" mass="41500">MEQIIDLSIGSVAIEPSENMRKYSAAVCLEKWGGYTSPFGLTQLRKDILTNFSHNFSSIELDNVLITQGATMGLNLIYQMFKGESILIPDPGFPLYSESAELYDMNVYRYRLGWGSDWEQTISDIKVGLEQGVKLVIVNNPNNPNGFLFNREQIEIIANLCSEYNVHCISDEVYRDFSFKDDPVPSLVDYIPERTFLLYSFSKSYAMAGFRVGFLIHMNKAYIKTLSLYHWRTMMSVSWQGQKIASYVLKHEQDFPNHVKEQIKDNITYIVDRLHEHDISFFVPEGGIFLCLDISKLHMNSIEFEQKIFKEKRVLISPCAPFGTTGEQVIRINVALEHEKFQYAIEEVIDFIQSERVVAK</sequence>
<accession>A0A0A5GCE4</accession>
<dbReference type="eggNOG" id="COG0436">
    <property type="taxonomic scope" value="Bacteria"/>
</dbReference>
<dbReference type="PANTHER" id="PTHR46383:SF1">
    <property type="entry name" value="ASPARTATE AMINOTRANSFERASE"/>
    <property type="match status" value="1"/>
</dbReference>
<organism evidence="8 9">
    <name type="scientific">Pontibacillus marinus BH030004 = DSM 16465</name>
    <dbReference type="NCBI Taxonomy" id="1385511"/>
    <lineage>
        <taxon>Bacteria</taxon>
        <taxon>Bacillati</taxon>
        <taxon>Bacillota</taxon>
        <taxon>Bacilli</taxon>
        <taxon>Bacillales</taxon>
        <taxon>Bacillaceae</taxon>
        <taxon>Pontibacillus</taxon>
    </lineage>
</organism>
<gene>
    <name evidence="8" type="ORF">N783_04720</name>
</gene>
<comment type="cofactor">
    <cofactor evidence="1 6">
        <name>pyridoxal 5'-phosphate</name>
        <dbReference type="ChEBI" id="CHEBI:597326"/>
    </cofactor>
</comment>
<evidence type="ECO:0000256" key="4">
    <source>
        <dbReference type="ARBA" id="ARBA00022679"/>
    </source>
</evidence>
<dbReference type="PANTHER" id="PTHR46383">
    <property type="entry name" value="ASPARTATE AMINOTRANSFERASE"/>
    <property type="match status" value="1"/>
</dbReference>
<dbReference type="EC" id="2.6.1.-" evidence="6"/>
<dbReference type="EMBL" id="AVPF01000013">
    <property type="protein sequence ID" value="KGX89689.1"/>
    <property type="molecule type" value="Genomic_DNA"/>
</dbReference>
<dbReference type="GO" id="GO:0006520">
    <property type="term" value="P:amino acid metabolic process"/>
    <property type="evidence" value="ECO:0007669"/>
    <property type="project" value="InterPro"/>
</dbReference>
<dbReference type="InterPro" id="IPR015421">
    <property type="entry name" value="PyrdxlP-dep_Trfase_major"/>
</dbReference>
<keyword evidence="5" id="KW-0663">Pyridoxal phosphate</keyword>
<dbReference type="InterPro" id="IPR004838">
    <property type="entry name" value="NHTrfase_class1_PyrdxlP-BS"/>
</dbReference>
<evidence type="ECO:0000256" key="6">
    <source>
        <dbReference type="RuleBase" id="RU000481"/>
    </source>
</evidence>
<dbReference type="SUPFAM" id="SSF53383">
    <property type="entry name" value="PLP-dependent transferases"/>
    <property type="match status" value="1"/>
</dbReference>
<evidence type="ECO:0000313" key="8">
    <source>
        <dbReference type="EMBL" id="KGX89689.1"/>
    </source>
</evidence>
<keyword evidence="4 6" id="KW-0808">Transferase</keyword>
<dbReference type="GO" id="GO:0008483">
    <property type="term" value="F:transaminase activity"/>
    <property type="evidence" value="ECO:0007669"/>
    <property type="project" value="UniProtKB-KW"/>
</dbReference>
<keyword evidence="9" id="KW-1185">Reference proteome</keyword>
<dbReference type="InterPro" id="IPR004839">
    <property type="entry name" value="Aminotransferase_I/II_large"/>
</dbReference>
<dbReference type="Gene3D" id="3.90.1150.10">
    <property type="entry name" value="Aspartate Aminotransferase, domain 1"/>
    <property type="match status" value="1"/>
</dbReference>
<protein>
    <recommendedName>
        <fullName evidence="6">Aminotransferase</fullName>
        <ecNumber evidence="6">2.6.1.-</ecNumber>
    </recommendedName>
</protein>
<dbReference type="CDD" id="cd00609">
    <property type="entry name" value="AAT_like"/>
    <property type="match status" value="1"/>
</dbReference>
<evidence type="ECO:0000259" key="7">
    <source>
        <dbReference type="Pfam" id="PF00155"/>
    </source>
</evidence>
<name>A0A0A5GCE4_9BACI</name>
<evidence type="ECO:0000256" key="5">
    <source>
        <dbReference type="ARBA" id="ARBA00022898"/>
    </source>
</evidence>
<keyword evidence="3 6" id="KW-0032">Aminotransferase</keyword>
<dbReference type="STRING" id="1385511.GCA_000425225_02435"/>
<dbReference type="GO" id="GO:0030170">
    <property type="term" value="F:pyridoxal phosphate binding"/>
    <property type="evidence" value="ECO:0007669"/>
    <property type="project" value="InterPro"/>
</dbReference>
<dbReference type="InterPro" id="IPR050596">
    <property type="entry name" value="AspAT/PAT-like"/>
</dbReference>